<dbReference type="PANTHER" id="PTHR46641">
    <property type="entry name" value="FMRFAMIDE RECEPTOR-RELATED"/>
    <property type="match status" value="1"/>
</dbReference>
<dbReference type="Pfam" id="PF00001">
    <property type="entry name" value="7tm_1"/>
    <property type="match status" value="1"/>
</dbReference>
<dbReference type="PROSITE" id="PS50262">
    <property type="entry name" value="G_PROTEIN_RECEP_F1_2"/>
    <property type="match status" value="1"/>
</dbReference>
<evidence type="ECO:0000256" key="4">
    <source>
        <dbReference type="ARBA" id="ARBA00022989"/>
    </source>
</evidence>
<evidence type="ECO:0000313" key="9">
    <source>
        <dbReference type="Proteomes" id="UP001187531"/>
    </source>
</evidence>
<feature type="domain" description="G-protein coupled receptors family 1 profile" evidence="7">
    <location>
        <begin position="45"/>
        <end position="306"/>
    </location>
</feature>
<keyword evidence="4 6" id="KW-1133">Transmembrane helix</keyword>
<evidence type="ECO:0000256" key="1">
    <source>
        <dbReference type="ARBA" id="ARBA00004370"/>
    </source>
</evidence>
<dbReference type="PANTHER" id="PTHR46641:SF2">
    <property type="entry name" value="FMRFAMIDE RECEPTOR"/>
    <property type="match status" value="1"/>
</dbReference>
<sequence>MINTETGLPCDRNSTYETLAYEEFPLNFWFKGILAPCMACFGIIGNLLTVFILSRPQMISSIHIVLLGLAVADTIVLLATLFIIFLPTLCAFAVIRLPCPLIYYMIPWSYFIGLTAQTCSTYLTVAVTLERYIAVCYPLRSRYWWSPEKAKLCVFIVTVFAIIYNIPRPMEVIHSTVLHEDGNRCIPGMMVETELRQHPVYVSVYITWMYFIVMYIGPLLTLAWLNFKIYRQIGQSMKVRSTLTRNQEKEIKLTIMLFGVVIVFCLCNLLSLINNVLEWFEIEEQGLLGTGDIPVTINSSVNVIFYCIFGAKFRRMIMVYLGLGCLCKKDADFHRVNTVYRSQSKRSEITVVCLLPEETCV</sequence>
<organism evidence="8 9">
    <name type="scientific">Artemia franciscana</name>
    <name type="common">Brine shrimp</name>
    <name type="synonym">Artemia sanfranciscana</name>
    <dbReference type="NCBI Taxonomy" id="6661"/>
    <lineage>
        <taxon>Eukaryota</taxon>
        <taxon>Metazoa</taxon>
        <taxon>Ecdysozoa</taxon>
        <taxon>Arthropoda</taxon>
        <taxon>Crustacea</taxon>
        <taxon>Branchiopoda</taxon>
        <taxon>Anostraca</taxon>
        <taxon>Artemiidae</taxon>
        <taxon>Artemia</taxon>
    </lineage>
</organism>
<feature type="transmembrane region" description="Helical" evidence="6">
    <location>
        <begin position="101"/>
        <end position="129"/>
    </location>
</feature>
<evidence type="ECO:0000256" key="3">
    <source>
        <dbReference type="ARBA" id="ARBA00022692"/>
    </source>
</evidence>
<dbReference type="AlphaFoldDB" id="A0AA88L2I9"/>
<protein>
    <recommendedName>
        <fullName evidence="7">G-protein coupled receptors family 1 profile domain-containing protein</fullName>
    </recommendedName>
</protein>
<evidence type="ECO:0000256" key="2">
    <source>
        <dbReference type="ARBA" id="ARBA00010663"/>
    </source>
</evidence>
<evidence type="ECO:0000259" key="7">
    <source>
        <dbReference type="PROSITE" id="PS50262"/>
    </source>
</evidence>
<dbReference type="InterPro" id="IPR000276">
    <property type="entry name" value="GPCR_Rhodpsn"/>
</dbReference>
<evidence type="ECO:0000256" key="5">
    <source>
        <dbReference type="ARBA" id="ARBA00023136"/>
    </source>
</evidence>
<reference evidence="8" key="1">
    <citation type="submission" date="2023-07" db="EMBL/GenBank/DDBJ databases">
        <title>Chromosome-level genome assembly of Artemia franciscana.</title>
        <authorList>
            <person name="Jo E."/>
        </authorList>
    </citation>
    <scope>NUCLEOTIDE SEQUENCE</scope>
    <source>
        <tissue evidence="8">Whole body</tissue>
    </source>
</reference>
<feature type="transmembrane region" description="Helical" evidence="6">
    <location>
        <begin position="65"/>
        <end position="95"/>
    </location>
</feature>
<dbReference type="EMBL" id="JAVRJZ010000021">
    <property type="protein sequence ID" value="KAK2705405.1"/>
    <property type="molecule type" value="Genomic_DNA"/>
</dbReference>
<accession>A0AA88L2I9</accession>
<feature type="transmembrane region" description="Helical" evidence="6">
    <location>
        <begin position="251"/>
        <end position="273"/>
    </location>
</feature>
<dbReference type="Proteomes" id="UP001187531">
    <property type="component" value="Unassembled WGS sequence"/>
</dbReference>
<comment type="caution">
    <text evidence="8">The sequence shown here is derived from an EMBL/GenBank/DDBJ whole genome shotgun (WGS) entry which is preliminary data.</text>
</comment>
<dbReference type="InterPro" id="IPR052954">
    <property type="entry name" value="GPCR-Ligand_Int"/>
</dbReference>
<feature type="transmembrane region" description="Helical" evidence="6">
    <location>
        <begin position="293"/>
        <end position="311"/>
    </location>
</feature>
<comment type="similarity">
    <text evidence="2">Belongs to the G-protein coupled receptor 1 family.</text>
</comment>
<name>A0AA88L2I9_ARTSF</name>
<comment type="subcellular location">
    <subcellularLocation>
        <location evidence="1">Membrane</location>
    </subcellularLocation>
</comment>
<feature type="transmembrane region" description="Helical" evidence="6">
    <location>
        <begin position="208"/>
        <end position="230"/>
    </location>
</feature>
<dbReference type="InterPro" id="IPR017452">
    <property type="entry name" value="GPCR_Rhodpsn_7TM"/>
</dbReference>
<gene>
    <name evidence="8" type="ORF">QYM36_017449</name>
</gene>
<dbReference type="GO" id="GO:0016020">
    <property type="term" value="C:membrane"/>
    <property type="evidence" value="ECO:0007669"/>
    <property type="project" value="UniProtKB-SubCell"/>
</dbReference>
<dbReference type="PRINTS" id="PR00237">
    <property type="entry name" value="GPCRRHODOPSN"/>
</dbReference>
<dbReference type="Gene3D" id="1.20.1070.10">
    <property type="entry name" value="Rhodopsin 7-helix transmembrane proteins"/>
    <property type="match status" value="1"/>
</dbReference>
<keyword evidence="5 6" id="KW-0472">Membrane</keyword>
<proteinExistence type="inferred from homology"/>
<evidence type="ECO:0000313" key="8">
    <source>
        <dbReference type="EMBL" id="KAK2705405.1"/>
    </source>
</evidence>
<dbReference type="SUPFAM" id="SSF81321">
    <property type="entry name" value="Family A G protein-coupled receptor-like"/>
    <property type="match status" value="1"/>
</dbReference>
<keyword evidence="3 6" id="KW-0812">Transmembrane</keyword>
<keyword evidence="9" id="KW-1185">Reference proteome</keyword>
<feature type="transmembrane region" description="Helical" evidence="6">
    <location>
        <begin position="33"/>
        <end position="53"/>
    </location>
</feature>
<evidence type="ECO:0000256" key="6">
    <source>
        <dbReference type="SAM" id="Phobius"/>
    </source>
</evidence>
<dbReference type="GO" id="GO:0004930">
    <property type="term" value="F:G protein-coupled receptor activity"/>
    <property type="evidence" value="ECO:0007669"/>
    <property type="project" value="InterPro"/>
</dbReference>
<dbReference type="CDD" id="cd14978">
    <property type="entry name" value="7tmA_FMRFamide_R-like"/>
    <property type="match status" value="1"/>
</dbReference>
<feature type="transmembrane region" description="Helical" evidence="6">
    <location>
        <begin position="150"/>
        <end position="167"/>
    </location>
</feature>